<evidence type="ECO:0000313" key="7">
    <source>
        <dbReference type="Proteomes" id="UP000095283"/>
    </source>
</evidence>
<feature type="transmembrane region" description="Helical" evidence="5">
    <location>
        <begin position="128"/>
        <end position="149"/>
    </location>
</feature>
<dbReference type="Pfam" id="PF01490">
    <property type="entry name" value="Aa_trans"/>
    <property type="match status" value="1"/>
</dbReference>
<feature type="transmembrane region" description="Helical" evidence="5">
    <location>
        <begin position="70"/>
        <end position="88"/>
    </location>
</feature>
<feature type="transmembrane region" description="Helical" evidence="5">
    <location>
        <begin position="42"/>
        <end position="64"/>
    </location>
</feature>
<dbReference type="Proteomes" id="UP000095283">
    <property type="component" value="Unplaced"/>
</dbReference>
<reference evidence="8" key="1">
    <citation type="submission" date="2016-11" db="UniProtKB">
        <authorList>
            <consortium name="WormBaseParasite"/>
        </authorList>
    </citation>
    <scope>IDENTIFICATION</scope>
</reference>
<sequence>MMFTIFMEYQIDVDEGYSLVSSTNTVESQAGAKYRNVKGMSWFVTAMFIVGETAGGGLIALPAAMVSAGLYGGTLIIVLGAIICTYTGKQLSQNWTIIQQRWPEYRHHCRMPYPAMGLRAVGPKFAKFVSLCLDVTQFGTAVVFILLAAKNSENFLQAYGGIQIGFCYLVVVVASFMLPFTMLKSPKDFW</sequence>
<evidence type="ECO:0000256" key="5">
    <source>
        <dbReference type="SAM" id="Phobius"/>
    </source>
</evidence>
<name>A0A1I7XQC3_HETBA</name>
<feature type="transmembrane region" description="Helical" evidence="5">
    <location>
        <begin position="161"/>
        <end position="183"/>
    </location>
</feature>
<evidence type="ECO:0000256" key="2">
    <source>
        <dbReference type="ARBA" id="ARBA00022692"/>
    </source>
</evidence>
<protein>
    <submittedName>
        <fullName evidence="8">Aa_trans domain-containing protein</fullName>
    </submittedName>
</protein>
<dbReference type="GO" id="GO:0005774">
    <property type="term" value="C:vacuolar membrane"/>
    <property type="evidence" value="ECO:0007669"/>
    <property type="project" value="TreeGrafter"/>
</dbReference>
<evidence type="ECO:0000256" key="4">
    <source>
        <dbReference type="ARBA" id="ARBA00023136"/>
    </source>
</evidence>
<feature type="domain" description="Amino acid transporter transmembrane" evidence="6">
    <location>
        <begin position="39"/>
        <end position="189"/>
    </location>
</feature>
<dbReference type="AlphaFoldDB" id="A0A1I7XQC3"/>
<keyword evidence="4 5" id="KW-0472">Membrane</keyword>
<keyword evidence="7" id="KW-1185">Reference proteome</keyword>
<dbReference type="GO" id="GO:0015179">
    <property type="term" value="F:L-amino acid transmembrane transporter activity"/>
    <property type="evidence" value="ECO:0007669"/>
    <property type="project" value="TreeGrafter"/>
</dbReference>
<accession>A0A1I7XQC3</accession>
<dbReference type="PANTHER" id="PTHR22950:SF703">
    <property type="entry name" value="AMINO ACID TRANSPORTER TRANSMEMBRANE DOMAIN-CONTAINING PROTEIN"/>
    <property type="match status" value="1"/>
</dbReference>
<evidence type="ECO:0000313" key="8">
    <source>
        <dbReference type="WBParaSite" id="Hba_19941"/>
    </source>
</evidence>
<keyword evidence="2 5" id="KW-0812">Transmembrane</keyword>
<evidence type="ECO:0000256" key="1">
    <source>
        <dbReference type="ARBA" id="ARBA00004141"/>
    </source>
</evidence>
<dbReference type="InterPro" id="IPR013057">
    <property type="entry name" value="AA_transpt_TM"/>
</dbReference>
<comment type="subcellular location">
    <subcellularLocation>
        <location evidence="1">Membrane</location>
        <topology evidence="1">Multi-pass membrane protein</topology>
    </subcellularLocation>
</comment>
<proteinExistence type="predicted"/>
<dbReference type="WBParaSite" id="Hba_19941">
    <property type="protein sequence ID" value="Hba_19941"/>
    <property type="gene ID" value="Hba_19941"/>
</dbReference>
<dbReference type="PANTHER" id="PTHR22950">
    <property type="entry name" value="AMINO ACID TRANSPORTER"/>
    <property type="match status" value="1"/>
</dbReference>
<evidence type="ECO:0000256" key="3">
    <source>
        <dbReference type="ARBA" id="ARBA00022989"/>
    </source>
</evidence>
<keyword evidence="3 5" id="KW-1133">Transmembrane helix</keyword>
<evidence type="ECO:0000259" key="6">
    <source>
        <dbReference type="Pfam" id="PF01490"/>
    </source>
</evidence>
<organism evidence="7 8">
    <name type="scientific">Heterorhabditis bacteriophora</name>
    <name type="common">Entomopathogenic nematode worm</name>
    <dbReference type="NCBI Taxonomy" id="37862"/>
    <lineage>
        <taxon>Eukaryota</taxon>
        <taxon>Metazoa</taxon>
        <taxon>Ecdysozoa</taxon>
        <taxon>Nematoda</taxon>
        <taxon>Chromadorea</taxon>
        <taxon>Rhabditida</taxon>
        <taxon>Rhabditina</taxon>
        <taxon>Rhabditomorpha</taxon>
        <taxon>Strongyloidea</taxon>
        <taxon>Heterorhabditidae</taxon>
        <taxon>Heterorhabditis</taxon>
    </lineage>
</organism>